<reference evidence="4 5" key="1">
    <citation type="submission" date="2016-09" db="EMBL/GenBank/DDBJ databases">
        <title>Extensive genetic diversity and differential bi-allelic expression allows diatom success in the polar Southern Ocean.</title>
        <authorList>
            <consortium name="DOE Joint Genome Institute"/>
            <person name="Mock T."/>
            <person name="Otillar R.P."/>
            <person name="Strauss J."/>
            <person name="Dupont C."/>
            <person name="Frickenhaus S."/>
            <person name="Maumus F."/>
            <person name="Mcmullan M."/>
            <person name="Sanges R."/>
            <person name="Schmutz J."/>
            <person name="Toseland A."/>
            <person name="Valas R."/>
            <person name="Veluchamy A."/>
            <person name="Ward B.J."/>
            <person name="Allen A."/>
            <person name="Barry K."/>
            <person name="Falciatore A."/>
            <person name="Ferrante M."/>
            <person name="Fortunato A.E."/>
            <person name="Gloeckner G."/>
            <person name="Gruber A."/>
            <person name="Hipkin R."/>
            <person name="Janech M."/>
            <person name="Kroth P."/>
            <person name="Leese F."/>
            <person name="Lindquist E."/>
            <person name="Lyon B.R."/>
            <person name="Martin J."/>
            <person name="Mayer C."/>
            <person name="Parker M."/>
            <person name="Quesneville H."/>
            <person name="Raymond J."/>
            <person name="Uhlig C."/>
            <person name="Valentin K.U."/>
            <person name="Worden A.Z."/>
            <person name="Armbrust E.V."/>
            <person name="Bowler C."/>
            <person name="Green B."/>
            <person name="Moulton V."/>
            <person name="Van Oosterhout C."/>
            <person name="Grigoriev I."/>
        </authorList>
    </citation>
    <scope>NUCLEOTIDE SEQUENCE [LARGE SCALE GENOMIC DNA]</scope>
    <source>
        <strain evidence="4 5">CCMP1102</strain>
    </source>
</reference>
<dbReference type="InterPro" id="IPR053019">
    <property type="entry name" value="GATA_zinc_finger"/>
</dbReference>
<dbReference type="InterPro" id="IPR011990">
    <property type="entry name" value="TPR-like_helical_dom_sf"/>
</dbReference>
<protein>
    <recommendedName>
        <fullName evidence="3">RRM domain-containing protein</fullName>
    </recommendedName>
</protein>
<dbReference type="AlphaFoldDB" id="A0A1E7FLZ5"/>
<dbReference type="PANTHER" id="PTHR23353:SF23">
    <property type="entry name" value="PROTEIN HAIRLESS"/>
    <property type="match status" value="1"/>
</dbReference>
<dbReference type="SUPFAM" id="SSF48452">
    <property type="entry name" value="TPR-like"/>
    <property type="match status" value="1"/>
</dbReference>
<feature type="region of interest" description="Disordered" evidence="2">
    <location>
        <begin position="852"/>
        <end position="908"/>
    </location>
</feature>
<dbReference type="SUPFAM" id="SSF54928">
    <property type="entry name" value="RNA-binding domain, RBD"/>
    <property type="match status" value="1"/>
</dbReference>
<dbReference type="PANTHER" id="PTHR23353">
    <property type="entry name" value="RAB-GAP/TBC-RELATED"/>
    <property type="match status" value="1"/>
</dbReference>
<feature type="compositionally biased region" description="Acidic residues" evidence="2">
    <location>
        <begin position="595"/>
        <end position="605"/>
    </location>
</feature>
<dbReference type="Gene3D" id="3.30.70.330">
    <property type="match status" value="1"/>
</dbReference>
<dbReference type="InParanoid" id="A0A1E7FLZ5"/>
<dbReference type="Gene3D" id="1.25.40.10">
    <property type="entry name" value="Tetratricopeptide repeat domain"/>
    <property type="match status" value="1"/>
</dbReference>
<feature type="domain" description="RRM" evidence="3">
    <location>
        <begin position="434"/>
        <end position="533"/>
    </location>
</feature>
<feature type="region of interest" description="Disordered" evidence="2">
    <location>
        <begin position="230"/>
        <end position="288"/>
    </location>
</feature>
<gene>
    <name evidence="4" type="ORF">FRACYDRAFT_237471</name>
</gene>
<feature type="region of interest" description="Disordered" evidence="2">
    <location>
        <begin position="500"/>
        <end position="528"/>
    </location>
</feature>
<dbReference type="InterPro" id="IPR000504">
    <property type="entry name" value="RRM_dom"/>
</dbReference>
<dbReference type="EMBL" id="KV784356">
    <property type="protein sequence ID" value="OEU19181.1"/>
    <property type="molecule type" value="Genomic_DNA"/>
</dbReference>
<feature type="compositionally biased region" description="Basic residues" evidence="2">
    <location>
        <begin position="385"/>
        <end position="396"/>
    </location>
</feature>
<feature type="compositionally biased region" description="Low complexity" evidence="2">
    <location>
        <begin position="865"/>
        <end position="880"/>
    </location>
</feature>
<name>A0A1E7FLZ5_9STRA</name>
<keyword evidence="1" id="KW-0694">RNA-binding</keyword>
<feature type="compositionally biased region" description="Polar residues" evidence="2">
    <location>
        <begin position="617"/>
        <end position="628"/>
    </location>
</feature>
<feature type="compositionally biased region" description="Low complexity" evidence="2">
    <location>
        <begin position="606"/>
        <end position="616"/>
    </location>
</feature>
<dbReference type="InterPro" id="IPR035979">
    <property type="entry name" value="RBD_domain_sf"/>
</dbReference>
<feature type="compositionally biased region" description="Low complexity" evidence="2">
    <location>
        <begin position="350"/>
        <end position="361"/>
    </location>
</feature>
<feature type="compositionally biased region" description="Basic and acidic residues" evidence="2">
    <location>
        <begin position="512"/>
        <end position="526"/>
    </location>
</feature>
<evidence type="ECO:0000256" key="1">
    <source>
        <dbReference type="PROSITE-ProRule" id="PRU00176"/>
    </source>
</evidence>
<dbReference type="KEGG" id="fcy:FRACYDRAFT_237471"/>
<dbReference type="CDD" id="cd00590">
    <property type="entry name" value="RRM_SF"/>
    <property type="match status" value="1"/>
</dbReference>
<dbReference type="PROSITE" id="PS50102">
    <property type="entry name" value="RRM"/>
    <property type="match status" value="1"/>
</dbReference>
<evidence type="ECO:0000259" key="3">
    <source>
        <dbReference type="PROSITE" id="PS50102"/>
    </source>
</evidence>
<evidence type="ECO:0000313" key="4">
    <source>
        <dbReference type="EMBL" id="OEU19181.1"/>
    </source>
</evidence>
<dbReference type="Pfam" id="PF00076">
    <property type="entry name" value="RRM_1"/>
    <property type="match status" value="1"/>
</dbReference>
<organism evidence="4 5">
    <name type="scientific">Fragilariopsis cylindrus CCMP1102</name>
    <dbReference type="NCBI Taxonomy" id="635003"/>
    <lineage>
        <taxon>Eukaryota</taxon>
        <taxon>Sar</taxon>
        <taxon>Stramenopiles</taxon>
        <taxon>Ochrophyta</taxon>
        <taxon>Bacillariophyta</taxon>
        <taxon>Bacillariophyceae</taxon>
        <taxon>Bacillariophycidae</taxon>
        <taxon>Bacillariales</taxon>
        <taxon>Bacillariaceae</taxon>
        <taxon>Fragilariopsis</taxon>
    </lineage>
</organism>
<feature type="region of interest" description="Disordered" evidence="2">
    <location>
        <begin position="595"/>
        <end position="628"/>
    </location>
</feature>
<evidence type="ECO:0000313" key="5">
    <source>
        <dbReference type="Proteomes" id="UP000095751"/>
    </source>
</evidence>
<feature type="compositionally biased region" description="Polar residues" evidence="2">
    <location>
        <begin position="230"/>
        <end position="250"/>
    </location>
</feature>
<accession>A0A1E7FLZ5</accession>
<dbReference type="OrthoDB" id="339151at2759"/>
<feature type="region of interest" description="Disordered" evidence="2">
    <location>
        <begin position="321"/>
        <end position="434"/>
    </location>
</feature>
<dbReference type="InterPro" id="IPR012677">
    <property type="entry name" value="Nucleotide-bd_a/b_plait_sf"/>
</dbReference>
<feature type="compositionally biased region" description="Basic residues" evidence="2">
    <location>
        <begin position="893"/>
        <end position="908"/>
    </location>
</feature>
<feature type="compositionally biased region" description="Low complexity" evidence="2">
    <location>
        <begin position="150"/>
        <end position="165"/>
    </location>
</feature>
<feature type="region of interest" description="Disordered" evidence="2">
    <location>
        <begin position="147"/>
        <end position="177"/>
    </location>
</feature>
<dbReference type="Proteomes" id="UP000095751">
    <property type="component" value="Unassembled WGS sequence"/>
</dbReference>
<feature type="compositionally biased region" description="Low complexity" evidence="2">
    <location>
        <begin position="274"/>
        <end position="288"/>
    </location>
</feature>
<dbReference type="GO" id="GO:0003723">
    <property type="term" value="F:RNA binding"/>
    <property type="evidence" value="ECO:0007669"/>
    <property type="project" value="UniProtKB-UniRule"/>
</dbReference>
<keyword evidence="5" id="KW-1185">Reference proteome</keyword>
<feature type="compositionally biased region" description="Basic residues" evidence="2">
    <location>
        <begin position="324"/>
        <end position="333"/>
    </location>
</feature>
<proteinExistence type="predicted"/>
<sequence>MANNQEQQLHIQQQIHQEQQPYTNVDNKYQLYTMKQRRLDWKNGADLVLAVRSARTIADLLHQIDCINPQKDNLLESIRKISYYLEQDVIDALYYIMTERNVIVHDATANDTLTDVVQFKKAYKKSIREIQKRLDVQYKIKQHNSIMGFTSSNTSSNTTTQSSSTPERKISLDAPVPTSSPWIHEAVVEDEEEATMTATMVYDASESGEAAEEMMLLEPEDNTTAKEMVNTPSSVVGSSPNNDVQPSTTVPPEDKEKKSTTTTNTTSPMKRRSSTSSTNTSSPSLSTWTRTITAPVEYIPPTATLNHGVKTPTSNPFLALKTQSHSHHQRQRSRSKDYGFGDELSDSDSDGSSVSSSSSSSSDDDLLEEPPTIENVTNATTTTTKNKKKRKKKNKKQATEIDGDDGEADLLKLKSKEQQQQPQNRSRKKRNPDYTLVIKNLSNNVTEQDILTMFQPFAVVTKSRIVGTNLNPQKNNLCLAFVDYDGVAPVTAALQQHAETPLEWNEEENEDNNNKNKDDTTTEEKLQITSTDDLLVEDVLLVDDDPNNDNDNNKEGVGYVSFELYKNGLQLFYDGKYKESIELLTKFCYLNGVSDDENYENEDGTVTEGKGKTTTTAEQSPVVESTATDEPGTIVDEIYTDENGDNNQNQDENGMVVDTDYINISLCTITLCHQRPSEIREGQQWFNSVCDNAQENHNYNSQQHRQNLRDLYYYYQDFSTRVWYDELCYVLIHFNYGYLSHMCGVDAANGGTEKIQIYSLAIERDPKHVPSIYRRGLAYYHKKQYKEAKLDFESLLPIFHKGSADKNRDAKNITNMHKLIKDCDVFLHPSRKIGVHLKENEVDDIMKMFQLEDDDNDNDNDKAKGGNNNNNNNNNTSTDNSAEDENNTGNNNNKKKSNKKSKSKKKKK</sequence>
<evidence type="ECO:0000256" key="2">
    <source>
        <dbReference type="SAM" id="MobiDB-lite"/>
    </source>
</evidence>